<organism evidence="3 4">
    <name type="scientific">Elysia crispata</name>
    <name type="common">lettuce slug</name>
    <dbReference type="NCBI Taxonomy" id="231223"/>
    <lineage>
        <taxon>Eukaryota</taxon>
        <taxon>Metazoa</taxon>
        <taxon>Spiralia</taxon>
        <taxon>Lophotrochozoa</taxon>
        <taxon>Mollusca</taxon>
        <taxon>Gastropoda</taxon>
        <taxon>Heterobranchia</taxon>
        <taxon>Euthyneura</taxon>
        <taxon>Panpulmonata</taxon>
        <taxon>Sacoglossa</taxon>
        <taxon>Placobranchoidea</taxon>
        <taxon>Plakobranchidae</taxon>
        <taxon>Elysia</taxon>
    </lineage>
</organism>
<dbReference type="PANTHER" id="PTHR32026:SF10">
    <property type="entry name" value="METHYLTRANSFERASE-LIKE PROTEIN 24-RELATED"/>
    <property type="match status" value="1"/>
</dbReference>
<keyword evidence="1" id="KW-0812">Transmembrane</keyword>
<comment type="caution">
    <text evidence="3">The sequence shown here is derived from an EMBL/GenBank/DDBJ whole genome shotgun (WGS) entry which is preliminary data.</text>
</comment>
<keyword evidence="4" id="KW-1185">Reference proteome</keyword>
<dbReference type="PANTHER" id="PTHR32026">
    <property type="entry name" value="METHYLTRANSFERASE-LIKE PROTEIN 24"/>
    <property type="match status" value="1"/>
</dbReference>
<dbReference type="Proteomes" id="UP001283361">
    <property type="component" value="Unassembled WGS sequence"/>
</dbReference>
<name>A0AAE1AHD7_9GAST</name>
<sequence>MKIIHVKRRTLLAYVLSFSSGCLVLWIFLFFSSHQSVRPQGSIDQTALDSVGKVGKPNQLFGLKDFGKEANKDKSAKPIIIPDNAALRNMSWSALAELYHSYLSQIQVVCKDIQRIGRITDGGWDVCTDPGYIPKEPCIVYSFGVGDDFSFEDSIIRNYGCSVYSFDPDMKMQSQQRGKNSIFYRQGLADSDRTLTNGWVMSKFETIRASLKQTSKKLSVVKMDIEEWEWEVLPDLLATDHLKTVGQLLLELHQCHGCSKYEPQQEDKEPNRDHYIHMLELLSGLYRKNFRIFHTHKNRACRYISKFTLSERSACFEVGFLQRSINGKVSMGCELPILHFHIDGKKILMWEPNHFSF</sequence>
<gene>
    <name evidence="3" type="ORF">RRG08_031899</name>
</gene>
<dbReference type="Pfam" id="PF13383">
    <property type="entry name" value="Methyltransf_22"/>
    <property type="match status" value="1"/>
</dbReference>
<dbReference type="EMBL" id="JAWDGP010001847">
    <property type="protein sequence ID" value="KAK3787668.1"/>
    <property type="molecule type" value="Genomic_DNA"/>
</dbReference>
<evidence type="ECO:0000313" key="4">
    <source>
        <dbReference type="Proteomes" id="UP001283361"/>
    </source>
</evidence>
<evidence type="ECO:0000313" key="3">
    <source>
        <dbReference type="EMBL" id="KAK3787668.1"/>
    </source>
</evidence>
<dbReference type="AlphaFoldDB" id="A0AAE1AHD7"/>
<keyword evidence="1" id="KW-0472">Membrane</keyword>
<evidence type="ECO:0000259" key="2">
    <source>
        <dbReference type="Pfam" id="PF13383"/>
    </source>
</evidence>
<accession>A0AAE1AHD7</accession>
<feature type="transmembrane region" description="Helical" evidence="1">
    <location>
        <begin position="12"/>
        <end position="31"/>
    </location>
</feature>
<dbReference type="InterPro" id="IPR025714">
    <property type="entry name" value="Methyltranfer_dom"/>
</dbReference>
<evidence type="ECO:0000256" key="1">
    <source>
        <dbReference type="SAM" id="Phobius"/>
    </source>
</evidence>
<dbReference type="InterPro" id="IPR026913">
    <property type="entry name" value="METTL24"/>
</dbReference>
<keyword evidence="1" id="KW-1133">Transmembrane helix</keyword>
<protein>
    <recommendedName>
        <fullName evidence="2">Methyltransferase domain-containing protein</fullName>
    </recommendedName>
</protein>
<dbReference type="PROSITE" id="PS51257">
    <property type="entry name" value="PROKAR_LIPOPROTEIN"/>
    <property type="match status" value="1"/>
</dbReference>
<feature type="domain" description="Methyltransferase" evidence="2">
    <location>
        <begin position="97"/>
        <end position="261"/>
    </location>
</feature>
<reference evidence="3" key="1">
    <citation type="journal article" date="2023" name="G3 (Bethesda)">
        <title>A reference genome for the long-term kleptoplast-retaining sea slug Elysia crispata morphotype clarki.</title>
        <authorList>
            <person name="Eastman K.E."/>
            <person name="Pendleton A.L."/>
            <person name="Shaikh M.A."/>
            <person name="Suttiyut T."/>
            <person name="Ogas R."/>
            <person name="Tomko P."/>
            <person name="Gavelis G."/>
            <person name="Widhalm J.R."/>
            <person name="Wisecaver J.H."/>
        </authorList>
    </citation>
    <scope>NUCLEOTIDE SEQUENCE</scope>
    <source>
        <strain evidence="3">ECLA1</strain>
    </source>
</reference>
<proteinExistence type="predicted"/>